<keyword evidence="2 4" id="KW-0238">DNA-binding</keyword>
<evidence type="ECO:0000256" key="2">
    <source>
        <dbReference type="ARBA" id="ARBA00023125"/>
    </source>
</evidence>
<dbReference type="InterPro" id="IPR047923">
    <property type="entry name" value="ArpA-like"/>
</dbReference>
<feature type="region of interest" description="Disordered" evidence="5">
    <location>
        <begin position="1"/>
        <end position="26"/>
    </location>
</feature>
<dbReference type="PRINTS" id="PR00455">
    <property type="entry name" value="HTHTETR"/>
</dbReference>
<dbReference type="InterPro" id="IPR036271">
    <property type="entry name" value="Tet_transcr_reg_TetR-rel_C_sf"/>
</dbReference>
<keyword evidence="3" id="KW-0804">Transcription</keyword>
<sequence>MTERQHRGRAAASRTAVNSRGAELKQERALRTRQQILEAAAQAFAERGYPAVTILEVAELAGLTKGAVYFHFANKEALATAVSEGFYAHWPRLAQEVAESGLPPLARLRELLLRTAADFQQDMVVQAGARLQIERALVGPDLLPAPFTTYRTLLGELLTQAQEQGELRPDADPAALCDVLESAMFGAQHISWVQTGRADLVERTRHIIAAVVDPARAVEG</sequence>
<name>A0ABW1G352_9ACTN</name>
<organism evidence="7 8">
    <name type="scientific">Streptacidiphilus monticola</name>
    <dbReference type="NCBI Taxonomy" id="2161674"/>
    <lineage>
        <taxon>Bacteria</taxon>
        <taxon>Bacillati</taxon>
        <taxon>Actinomycetota</taxon>
        <taxon>Actinomycetes</taxon>
        <taxon>Kitasatosporales</taxon>
        <taxon>Streptomycetaceae</taxon>
        <taxon>Streptacidiphilus</taxon>
    </lineage>
</organism>
<reference evidence="8" key="1">
    <citation type="journal article" date="2019" name="Int. J. Syst. Evol. Microbiol.">
        <title>The Global Catalogue of Microorganisms (GCM) 10K type strain sequencing project: providing services to taxonomists for standard genome sequencing and annotation.</title>
        <authorList>
            <consortium name="The Broad Institute Genomics Platform"/>
            <consortium name="The Broad Institute Genome Sequencing Center for Infectious Disease"/>
            <person name="Wu L."/>
            <person name="Ma J."/>
        </authorList>
    </citation>
    <scope>NUCLEOTIDE SEQUENCE [LARGE SCALE GENOMIC DNA]</scope>
    <source>
        <strain evidence="8">JCM 4816</strain>
    </source>
</reference>
<dbReference type="PANTHER" id="PTHR30055:SF234">
    <property type="entry name" value="HTH-TYPE TRANSCRIPTIONAL REGULATOR BETI"/>
    <property type="match status" value="1"/>
</dbReference>
<dbReference type="NCBIfam" id="NF041196">
    <property type="entry name" value="ScbR_bind_reg"/>
    <property type="match status" value="1"/>
</dbReference>
<dbReference type="RefSeq" id="WP_380583065.1">
    <property type="nucleotide sequence ID" value="NZ_JBHSQJ010000048.1"/>
</dbReference>
<accession>A0ABW1G352</accession>
<evidence type="ECO:0000256" key="1">
    <source>
        <dbReference type="ARBA" id="ARBA00023015"/>
    </source>
</evidence>
<evidence type="ECO:0000313" key="8">
    <source>
        <dbReference type="Proteomes" id="UP001596174"/>
    </source>
</evidence>
<feature type="DNA-binding region" description="H-T-H motif" evidence="4">
    <location>
        <begin position="53"/>
        <end position="72"/>
    </location>
</feature>
<keyword evidence="8" id="KW-1185">Reference proteome</keyword>
<dbReference type="Proteomes" id="UP001596174">
    <property type="component" value="Unassembled WGS sequence"/>
</dbReference>
<dbReference type="PROSITE" id="PS01081">
    <property type="entry name" value="HTH_TETR_1"/>
    <property type="match status" value="1"/>
</dbReference>
<evidence type="ECO:0000256" key="5">
    <source>
        <dbReference type="SAM" id="MobiDB-lite"/>
    </source>
</evidence>
<dbReference type="Gene3D" id="1.10.357.10">
    <property type="entry name" value="Tetracycline Repressor, domain 2"/>
    <property type="match status" value="1"/>
</dbReference>
<protein>
    <submittedName>
        <fullName evidence="7">ScbR family autoregulator-binding transcription factor</fullName>
    </submittedName>
</protein>
<dbReference type="InterPro" id="IPR050109">
    <property type="entry name" value="HTH-type_TetR-like_transc_reg"/>
</dbReference>
<feature type="domain" description="HTH tetR-type" evidence="6">
    <location>
        <begin position="30"/>
        <end position="90"/>
    </location>
</feature>
<keyword evidence="1" id="KW-0805">Transcription regulation</keyword>
<evidence type="ECO:0000256" key="3">
    <source>
        <dbReference type="ARBA" id="ARBA00023163"/>
    </source>
</evidence>
<evidence type="ECO:0000259" key="6">
    <source>
        <dbReference type="PROSITE" id="PS50977"/>
    </source>
</evidence>
<dbReference type="SUPFAM" id="SSF46689">
    <property type="entry name" value="Homeodomain-like"/>
    <property type="match status" value="1"/>
</dbReference>
<gene>
    <name evidence="7" type="ORF">ACFP3V_12645</name>
</gene>
<evidence type="ECO:0000256" key="4">
    <source>
        <dbReference type="PROSITE-ProRule" id="PRU00335"/>
    </source>
</evidence>
<dbReference type="InterPro" id="IPR009057">
    <property type="entry name" value="Homeodomain-like_sf"/>
</dbReference>
<comment type="caution">
    <text evidence="7">The sequence shown here is derived from an EMBL/GenBank/DDBJ whole genome shotgun (WGS) entry which is preliminary data.</text>
</comment>
<dbReference type="Pfam" id="PF00440">
    <property type="entry name" value="TetR_N"/>
    <property type="match status" value="1"/>
</dbReference>
<proteinExistence type="predicted"/>
<dbReference type="PROSITE" id="PS50977">
    <property type="entry name" value="HTH_TETR_2"/>
    <property type="match status" value="1"/>
</dbReference>
<dbReference type="SUPFAM" id="SSF48498">
    <property type="entry name" value="Tetracyclin repressor-like, C-terminal domain"/>
    <property type="match status" value="1"/>
</dbReference>
<dbReference type="InterPro" id="IPR001647">
    <property type="entry name" value="HTH_TetR"/>
</dbReference>
<dbReference type="EMBL" id="JBHSQJ010000048">
    <property type="protein sequence ID" value="MFC5908059.1"/>
    <property type="molecule type" value="Genomic_DNA"/>
</dbReference>
<evidence type="ECO:0000313" key="7">
    <source>
        <dbReference type="EMBL" id="MFC5908059.1"/>
    </source>
</evidence>
<dbReference type="InterPro" id="IPR023772">
    <property type="entry name" value="DNA-bd_HTH_TetR-type_CS"/>
</dbReference>
<dbReference type="PANTHER" id="PTHR30055">
    <property type="entry name" value="HTH-TYPE TRANSCRIPTIONAL REGULATOR RUTR"/>
    <property type="match status" value="1"/>
</dbReference>